<comment type="caution">
    <text evidence="3">The sequence shown here is derived from an EMBL/GenBank/DDBJ whole genome shotgun (WGS) entry which is preliminary data.</text>
</comment>
<evidence type="ECO:0000256" key="2">
    <source>
        <dbReference type="SAM" id="MobiDB-lite"/>
    </source>
</evidence>
<evidence type="ECO:0000313" key="4">
    <source>
        <dbReference type="Proteomes" id="UP001642464"/>
    </source>
</evidence>
<feature type="coiled-coil region" evidence="1">
    <location>
        <begin position="309"/>
        <end position="336"/>
    </location>
</feature>
<protein>
    <recommendedName>
        <fullName evidence="5">FACT complex subunit</fullName>
    </recommendedName>
</protein>
<proteinExistence type="predicted"/>
<feature type="non-terminal residue" evidence="3">
    <location>
        <position position="1"/>
    </location>
</feature>
<gene>
    <name evidence="3" type="ORF">SCF082_LOCUS6509</name>
</gene>
<evidence type="ECO:0008006" key="5">
    <source>
        <dbReference type="Google" id="ProtNLM"/>
    </source>
</evidence>
<organism evidence="3 4">
    <name type="scientific">Durusdinium trenchii</name>
    <dbReference type="NCBI Taxonomy" id="1381693"/>
    <lineage>
        <taxon>Eukaryota</taxon>
        <taxon>Sar</taxon>
        <taxon>Alveolata</taxon>
        <taxon>Dinophyceae</taxon>
        <taxon>Suessiales</taxon>
        <taxon>Symbiodiniaceae</taxon>
        <taxon>Durusdinium</taxon>
    </lineage>
</organism>
<keyword evidence="4" id="KW-1185">Reference proteome</keyword>
<evidence type="ECO:0000256" key="1">
    <source>
        <dbReference type="SAM" id="Coils"/>
    </source>
</evidence>
<accession>A0ABP0IGI6</accession>
<feature type="region of interest" description="Disordered" evidence="2">
    <location>
        <begin position="342"/>
        <end position="391"/>
    </location>
</feature>
<name>A0ABP0IGI6_9DINO</name>
<evidence type="ECO:0000313" key="3">
    <source>
        <dbReference type="EMBL" id="CAK9000475.1"/>
    </source>
</evidence>
<reference evidence="3 4" key="1">
    <citation type="submission" date="2024-02" db="EMBL/GenBank/DDBJ databases">
        <authorList>
            <person name="Chen Y."/>
            <person name="Shah S."/>
            <person name="Dougan E. K."/>
            <person name="Thang M."/>
            <person name="Chan C."/>
        </authorList>
    </citation>
    <scope>NUCLEOTIDE SEQUENCE [LARGE SCALE GENOMIC DNA]</scope>
</reference>
<keyword evidence="1" id="KW-0175">Coiled coil</keyword>
<dbReference type="EMBL" id="CAXAMM010003578">
    <property type="protein sequence ID" value="CAK9000475.1"/>
    <property type="molecule type" value="Genomic_DNA"/>
</dbReference>
<dbReference type="Proteomes" id="UP001642464">
    <property type="component" value="Unassembled WGS sequence"/>
</dbReference>
<sequence>LLEVVDKSPWLELLHAALFETSGSSADFSLCIGIGSMKGFLVTKTSCRQIQAGPDGFLTFAPTLGEAIAGATRGDGRQLGFRFSDSADVKSSAWRKRHAKPAADLVSERTVGVLECSIANPQTAIQSGLAKCFAGGLRVARSAYVDAKKHGQPQNIAFTEYEATLNVKWGLAPQTEVASASWRFFMVEDQGTHALCKDVLLRNLLVSLPDAKQIFLSEVSTMALLAFIVSGGMQNEFVLDMLSSETMPDLHYYDRSKSVIGDFWCQIGDLGPDFQRSKVQAVIDISTTKPLTPYELFRACRRDVELQELQFLKVKLLEKEAEFNALKSEHDRLAEMLDAHEPAKPLDAVEPAAKKGKMLDAGKPAEPLDAGKPAEPIDAGEPAAKKAKLAS</sequence>